<dbReference type="EMBL" id="FQZM01000016">
    <property type="protein sequence ID" value="SHI96601.1"/>
    <property type="molecule type" value="Genomic_DNA"/>
</dbReference>
<evidence type="ECO:0000313" key="2">
    <source>
        <dbReference type="Proteomes" id="UP000184529"/>
    </source>
</evidence>
<dbReference type="Proteomes" id="UP000184529">
    <property type="component" value="Unassembled WGS sequence"/>
</dbReference>
<reference evidence="2" key="1">
    <citation type="submission" date="2016-11" db="EMBL/GenBank/DDBJ databases">
        <authorList>
            <person name="Varghese N."/>
            <person name="Submissions S."/>
        </authorList>
    </citation>
    <scope>NUCLEOTIDE SEQUENCE [LARGE SCALE GENOMIC DNA]</scope>
    <source>
        <strain evidence="2">DSM 16057</strain>
    </source>
</reference>
<dbReference type="STRING" id="1121432.SAMN02745219_01452"/>
<evidence type="ECO:0000313" key="1">
    <source>
        <dbReference type="EMBL" id="SHI96601.1"/>
    </source>
</evidence>
<dbReference type="CDD" id="cd09766">
    <property type="entry name" value="Csx15_I-U"/>
    <property type="match status" value="1"/>
</dbReference>
<proteinExistence type="predicted"/>
<dbReference type="NCBIfam" id="NF040560">
    <property type="entry name" value="CAS_Csx15"/>
    <property type="match status" value="1"/>
</dbReference>
<organism evidence="1 2">
    <name type="scientific">Desulfofundulus thermosubterraneus DSM 16057</name>
    <dbReference type="NCBI Taxonomy" id="1121432"/>
    <lineage>
        <taxon>Bacteria</taxon>
        <taxon>Bacillati</taxon>
        <taxon>Bacillota</taxon>
        <taxon>Clostridia</taxon>
        <taxon>Eubacteriales</taxon>
        <taxon>Peptococcaceae</taxon>
        <taxon>Desulfofundulus</taxon>
    </lineage>
</organism>
<keyword evidence="2" id="KW-1185">Reference proteome</keyword>
<dbReference type="RefSeq" id="WP_072868427.1">
    <property type="nucleotide sequence ID" value="NZ_FQZM01000016.1"/>
</dbReference>
<gene>
    <name evidence="1" type="ORF">SAMN02745219_01452</name>
</gene>
<dbReference type="OrthoDB" id="597445at2"/>
<sequence>MRIINFSRPLTEQNLREIETLAGCAVSEVIEVPSQIDLQSPLEPQIASRLDDLGLSSREWQTEPLLINLPSLNYSAAVVLALVHGRMGHFPPVLRLVPETGSVVTRFKVMEILNLQAIRERARGKR</sequence>
<dbReference type="AlphaFoldDB" id="A0A1M6FFT9"/>
<name>A0A1M6FFT9_9FIRM</name>
<accession>A0A1M6FFT9</accession>
<protein>
    <submittedName>
        <fullName evidence="1">Uncharacterized protein</fullName>
    </submittedName>
</protein>